<dbReference type="RefSeq" id="WP_097069437.1">
    <property type="nucleotide sequence ID" value="NZ_OBMT01000003.1"/>
</dbReference>
<evidence type="ECO:0000313" key="3">
    <source>
        <dbReference type="Proteomes" id="UP000219111"/>
    </source>
</evidence>
<proteinExistence type="predicted"/>
<name>A0A285S607_9RHOB</name>
<keyword evidence="1" id="KW-0472">Membrane</keyword>
<feature type="transmembrane region" description="Helical" evidence="1">
    <location>
        <begin position="94"/>
        <end position="112"/>
    </location>
</feature>
<organism evidence="2 3">
    <name type="scientific">Rhodobacter maris</name>
    <dbReference type="NCBI Taxonomy" id="446682"/>
    <lineage>
        <taxon>Bacteria</taxon>
        <taxon>Pseudomonadati</taxon>
        <taxon>Pseudomonadota</taxon>
        <taxon>Alphaproteobacteria</taxon>
        <taxon>Rhodobacterales</taxon>
        <taxon>Rhodobacter group</taxon>
        <taxon>Rhodobacter</taxon>
    </lineage>
</organism>
<reference evidence="3" key="1">
    <citation type="submission" date="2017-08" db="EMBL/GenBank/DDBJ databases">
        <authorList>
            <person name="Varghese N."/>
            <person name="Submissions S."/>
        </authorList>
    </citation>
    <scope>NUCLEOTIDE SEQUENCE [LARGE SCALE GENOMIC DNA]</scope>
    <source>
        <strain evidence="3">JA276</strain>
    </source>
</reference>
<feature type="transmembrane region" description="Helical" evidence="1">
    <location>
        <begin position="306"/>
        <end position="328"/>
    </location>
</feature>
<sequence>MTERLIFIFIGLVGGLAFWGLTEAPEVFRAAFLWLPLCVAAAAFFFALLSMLSDLGLRRALLLAAGIALVTAALSALERSAFANAAQMLDTGHNLAALIVLGTLPVPFALAFGREGRHGLTDYRILFMESWNIVVRQLAAWLFVGVVFAVLWLMGALLDLVGVHLLSALLQQGLAVWLILGATLGLGLSVVTEMSDMVSPYLLLRFLRLLTPLVLAVVTVFLAALPLRGLGHLFGALSAASALLATALAVIGLVSVVVDQDEIEEAHAPVLTWSARGLMLLLPALAGLAIWALAERVRQYGWTPDRVAATALAGVVAGYALGYLGALLSGRRWMEKLRQANVAMAFAMIGLAALWLTPLISPERIAAQGQLARFAAGTVQAGALPLWEMAHDWGRPGAAALADLRKEASQDGALAGRLAQLDAAENRFSFARAAAPASVPVTWPAGLVLWPAGEALPEGLEAALLAALEPTEQAQCAAPAGAGAVPSCALVLADLSPVAPGPEAVLLRAAEWGAPSVFVKGPKGWKRVAARLLGAGTAPSGTDLITALEAGSVAPVPVDLRALQAGAWQIIVLPQ</sequence>
<gene>
    <name evidence="2" type="ORF">SAMN05877831_103234</name>
</gene>
<dbReference type="AlphaFoldDB" id="A0A285S607"/>
<dbReference type="Proteomes" id="UP000219111">
    <property type="component" value="Unassembled WGS sequence"/>
</dbReference>
<feature type="transmembrane region" description="Helical" evidence="1">
    <location>
        <begin position="270"/>
        <end position="294"/>
    </location>
</feature>
<feature type="transmembrane region" description="Helical" evidence="1">
    <location>
        <begin position="340"/>
        <end position="360"/>
    </location>
</feature>
<feature type="transmembrane region" description="Helical" evidence="1">
    <location>
        <begin position="5"/>
        <end position="21"/>
    </location>
</feature>
<keyword evidence="1" id="KW-0812">Transmembrane</keyword>
<keyword evidence="3" id="KW-1185">Reference proteome</keyword>
<feature type="transmembrane region" description="Helical" evidence="1">
    <location>
        <begin position="27"/>
        <end position="49"/>
    </location>
</feature>
<feature type="transmembrane region" description="Helical" evidence="1">
    <location>
        <begin position="206"/>
        <end position="227"/>
    </location>
</feature>
<protein>
    <submittedName>
        <fullName evidence="2">Uncharacterized protein DUF4153</fullName>
    </submittedName>
</protein>
<dbReference type="OrthoDB" id="7402611at2"/>
<evidence type="ECO:0000256" key="1">
    <source>
        <dbReference type="SAM" id="Phobius"/>
    </source>
</evidence>
<keyword evidence="1" id="KW-1133">Transmembrane helix</keyword>
<feature type="transmembrane region" description="Helical" evidence="1">
    <location>
        <begin position="174"/>
        <end position="194"/>
    </location>
</feature>
<feature type="transmembrane region" description="Helical" evidence="1">
    <location>
        <begin position="61"/>
        <end position="82"/>
    </location>
</feature>
<feature type="transmembrane region" description="Helical" evidence="1">
    <location>
        <begin position="233"/>
        <end position="258"/>
    </location>
</feature>
<feature type="transmembrane region" description="Helical" evidence="1">
    <location>
        <begin position="133"/>
        <end position="154"/>
    </location>
</feature>
<evidence type="ECO:0000313" key="2">
    <source>
        <dbReference type="EMBL" id="SOC02810.1"/>
    </source>
</evidence>
<accession>A0A285S607</accession>
<dbReference type="EMBL" id="OBMT01000003">
    <property type="protein sequence ID" value="SOC02810.1"/>
    <property type="molecule type" value="Genomic_DNA"/>
</dbReference>